<gene>
    <name evidence="2" type="ORF">CO2235_10122</name>
</gene>
<protein>
    <submittedName>
        <fullName evidence="2">Uncharacterized protein</fullName>
    </submittedName>
</protein>
<sequence>MPGSFPHNALTHPLFGVRRPSQDAVQT</sequence>
<evidence type="ECO:0000256" key="1">
    <source>
        <dbReference type="SAM" id="MobiDB-lite"/>
    </source>
</evidence>
<evidence type="ECO:0000313" key="2">
    <source>
        <dbReference type="EMBL" id="SPC10737.1"/>
    </source>
</evidence>
<feature type="region of interest" description="Disordered" evidence="1">
    <location>
        <begin position="1"/>
        <end position="27"/>
    </location>
</feature>
<dbReference type="Proteomes" id="UP000256862">
    <property type="component" value="Chromosome CO2235"/>
</dbReference>
<dbReference type="AlphaFoldDB" id="A0A375FW87"/>
<proteinExistence type="predicted"/>
<reference evidence="2" key="1">
    <citation type="submission" date="2018-01" db="EMBL/GenBank/DDBJ databases">
        <authorList>
            <person name="Clerissi C."/>
        </authorList>
    </citation>
    <scope>NUCLEOTIDE SEQUENCE</scope>
    <source>
        <strain evidence="2">Cupriavidus oxalaticus LMG 2235</strain>
    </source>
</reference>
<accession>A0A375FW87</accession>
<organism evidence="2">
    <name type="scientific">Cupriavidus oxalaticus</name>
    <dbReference type="NCBI Taxonomy" id="96344"/>
    <lineage>
        <taxon>Bacteria</taxon>
        <taxon>Pseudomonadati</taxon>
        <taxon>Pseudomonadota</taxon>
        <taxon>Betaproteobacteria</taxon>
        <taxon>Burkholderiales</taxon>
        <taxon>Burkholderiaceae</taxon>
        <taxon>Cupriavidus</taxon>
    </lineage>
</organism>
<name>A0A375FW87_9BURK</name>
<dbReference type="EMBL" id="OGUS01000109">
    <property type="protein sequence ID" value="SPC10737.1"/>
    <property type="molecule type" value="Genomic_DNA"/>
</dbReference>
<comment type="caution">
    <text evidence="2">The sequence shown here is derived from an EMBL/GenBank/DDBJ whole genome shotgun (WGS) entry which is preliminary data.</text>
</comment>